<evidence type="ECO:0000256" key="8">
    <source>
        <dbReference type="ARBA" id="ARBA00022769"/>
    </source>
</evidence>
<dbReference type="PANTHER" id="PTHR43152">
    <property type="entry name" value="UVRABC SYSTEM PROTEIN A"/>
    <property type="match status" value="1"/>
</dbReference>
<keyword evidence="5" id="KW-0677">Repeat</keyword>
<reference evidence="20" key="1">
    <citation type="submission" date="2017-05" db="EMBL/GenBank/DDBJ databases">
        <title>Improved OligoMM genomes.</title>
        <authorList>
            <person name="Garzetti D."/>
        </authorList>
    </citation>
    <scope>NUCLEOTIDE SEQUENCE [LARGE SCALE GENOMIC DNA]</scope>
    <source>
        <strain evidence="20">YL45</strain>
    </source>
</reference>
<dbReference type="Pfam" id="PF17755">
    <property type="entry name" value="UvrA_DNA-bind"/>
    <property type="match status" value="1"/>
</dbReference>
<keyword evidence="8" id="KW-0228">DNA excision</keyword>
<comment type="subcellular location">
    <subcellularLocation>
        <location evidence="1">Cytoplasm</location>
    </subcellularLocation>
</comment>
<keyword evidence="13" id="KW-0238">DNA-binding</keyword>
<evidence type="ECO:0000256" key="11">
    <source>
        <dbReference type="ARBA" id="ARBA00022840"/>
    </source>
</evidence>
<dbReference type="GO" id="GO:0006289">
    <property type="term" value="P:nucleotide-excision repair"/>
    <property type="evidence" value="ECO:0007669"/>
    <property type="project" value="InterPro"/>
</dbReference>
<dbReference type="InterPro" id="IPR017871">
    <property type="entry name" value="ABC_transporter-like_CS"/>
</dbReference>
<dbReference type="GO" id="GO:0008270">
    <property type="term" value="F:zinc ion binding"/>
    <property type="evidence" value="ECO:0007669"/>
    <property type="project" value="UniProtKB-KW"/>
</dbReference>
<keyword evidence="14" id="KW-0234">DNA repair</keyword>
<evidence type="ECO:0000256" key="16">
    <source>
        <dbReference type="ARBA" id="ARBA00039316"/>
    </source>
</evidence>
<dbReference type="GO" id="GO:0003677">
    <property type="term" value="F:DNA binding"/>
    <property type="evidence" value="ECO:0007669"/>
    <property type="project" value="UniProtKB-KW"/>
</dbReference>
<dbReference type="GO" id="GO:0005524">
    <property type="term" value="F:ATP binding"/>
    <property type="evidence" value="ECO:0007669"/>
    <property type="project" value="UniProtKB-KW"/>
</dbReference>
<keyword evidence="11" id="KW-0067">ATP-binding</keyword>
<dbReference type="PROSITE" id="PS00211">
    <property type="entry name" value="ABC_TRANSPORTER_1"/>
    <property type="match status" value="3"/>
</dbReference>
<gene>
    <name evidence="19" type="ORF">ADH67_09665</name>
</gene>
<evidence type="ECO:0000313" key="19">
    <source>
        <dbReference type="EMBL" id="OXE46055.1"/>
    </source>
</evidence>
<evidence type="ECO:0000259" key="18">
    <source>
        <dbReference type="PROSITE" id="PS50893"/>
    </source>
</evidence>
<accession>A0A227KEL6</accession>
<dbReference type="InterPro" id="IPR003593">
    <property type="entry name" value="AAA+_ATPase"/>
</dbReference>
<evidence type="ECO:0000256" key="5">
    <source>
        <dbReference type="ARBA" id="ARBA00022737"/>
    </source>
</evidence>
<dbReference type="EMBL" id="NHMP01000006">
    <property type="protein sequence ID" value="OXE46055.1"/>
    <property type="molecule type" value="Genomic_DNA"/>
</dbReference>
<keyword evidence="12" id="KW-0267">Excision nuclease</keyword>
<dbReference type="PANTHER" id="PTHR43152:SF3">
    <property type="entry name" value="UVRABC SYSTEM PROTEIN A"/>
    <property type="match status" value="1"/>
</dbReference>
<sequence>MQTQPKTNGISVIGAKQNTLTNIDVNFEYNKFTVVTGVSGSGKSSLVFDTLYAEGQRRYVETFSPYVRQFMDRMDRPQVDKIEGVPPAIAIDQTNPVRTSRSTVGTMTEINDHLKMLFAQAAVLYCEKCGKEVKEDTPEHIYASLIENCASLPENTRLYVCFTVDVPKDYPVEDVLAGLSAQGYTRAAPLKNVTKGPAVVEVVAGRFKITSDKSRIMEAIENALQTGKGHMHVRAETPEGEKLAQWKFSSQFSCAECGITYSKPHASTFSFNSPLGACETCKGFGRVIGVDFNLVVPDTTKSLKEGAIKPWTTASFEDCQKELLEYAKLEGIDINKPFRELSQKEHKFVLEGDPKWTSFRCKKWYGVKNFFDWLETKAYKMHVRVLLSRYRGYSECPTCRGSRLKSASQLWRIGSKELADKVLGGSGQTYQRFRPVGSSFSEEILQSLPGLNLQDIMLLPIERLKVFFDELRLSPELEKTCDQLLKEIRTRFSYLVEVGLGYLTLDRQSRTLSGGEVQRINLTTALGTSLVNTLFVLDEPSIGLHPQDMDRVNSVMRKLRKAGNTLVVVEHDPQVMLAADRIIDMGPGPGADGGRIVFDGTPQEIKKAKTLTGKYLSGALRINKRKRKKVNVVGDALVLLGAKEHNLKNIDIRIPLGHLVCVAGVSGSGKSTLVQDILVPALRQEKGQTTEAPGKFESLLGVDKIDDVIFVDQTPIGKTTRSNPALFVGAFDYIRALFAAAPLSQKRNYTAGTFSFNSGHGRCPTCEGSGFQHEEMQFLSDVYIKCPDCDGKRYRPSTLDVHITRMGKSLNIADVLDLTVQEALYYFSENKNIVNALTPLVKVGLNYLKLGQPVPTLSGGEAQRLKLAKYLIEAANEAGSKKHKMFVFDEPTTGLHFDDTAKLMSSLRELVDNGHSVLVVEHNLDVIDGSDWIIELGPEGGEKGGEELFAGTPDHFVIKETPTGKALASYRQALIEKDPTAYFVNAPTEETEIAEQYPKDAISIVNAREHNLKNLSLTIPRNKFTVVTGVSGSGKSTLAFDLVFNEGQRRYLDSLNAFARSMVAPASRPDVDAIYGIPPTVAIEQRTSRGGQKSTVATLTEIYHFLRLIYLKLGTQYCPTCHVPVRPQTKDSIIEKVISGFSGKSVMITAPLIKNRKGSYREVFEKAHNKGFERLVVDEQIVGTYPFRTLDRFKEHNIDLVVSETVISKDRERELDHVIQSALELGKGVLQVRCGGKVETFSAIRACPVCETSFPQLDPRLFSYNSAIGWCPSCQGYGLGVFQDALARENIDEEDTETLKLSNNCTECSGTRLNEVARNVLFYEKSIADISNMTVEEAEDYFTMLADAVKEDERENAIAKDAIAEILSRLAFLKEVGLSYLSLNRSAPTLSGGEAQRIRLASQLGTNLQGVCYVLDEPTIGLHPRDNKILLSALEKLADKGNSLLVVEHDEDTIRKADHVIDIGPGAGARGGQLIVNGTIDDLIANADKSLTGQYLKNPLQHKGKALLKTKSTDPFVEVKGAFRNNLKVDSVKFPLNRLTVVTGVSGSGKSTLSREVLLHNLRAAVQAKGEKVKFVGCRDLLGYEAVDRVLEVDQTPIGKTPRSCPATYVGFWDQIRKLFAASSEAKMRGYGPNRFSFNVAVGRCPDCAGQGSKTVEMNFLPDVQVPCETCGSMRFNEETLAVTWKGKNIGEVLKMDVDEAVEFFASQTSIAHPLKLMKDVGLGYLTLGQPSPTLSGGEAQRIKLVSELTKVKDDITLRGRKAPHTFYVLDEPTVGLHMADVDKLIKVLQRLVKAGNTVVVIEHNLDVMAEADWIVDLGPEGGSEGGKVVFAGPPEKLMKKDTHTAKALQEFLNR</sequence>
<organism evidence="19 20">
    <name type="scientific">Turicimonas muris</name>
    <dbReference type="NCBI Taxonomy" id="1796652"/>
    <lineage>
        <taxon>Bacteria</taxon>
        <taxon>Pseudomonadati</taxon>
        <taxon>Pseudomonadota</taxon>
        <taxon>Betaproteobacteria</taxon>
        <taxon>Burkholderiales</taxon>
        <taxon>Sutterellaceae</taxon>
        <taxon>Turicimonas</taxon>
    </lineage>
</organism>
<evidence type="ECO:0000256" key="1">
    <source>
        <dbReference type="ARBA" id="ARBA00004496"/>
    </source>
</evidence>
<dbReference type="InterPro" id="IPR003439">
    <property type="entry name" value="ABC_transporter-like_ATP-bd"/>
</dbReference>
<keyword evidence="2" id="KW-1003">Cell membrane</keyword>
<keyword evidence="20" id="KW-1185">Reference proteome</keyword>
<dbReference type="Gene3D" id="3.30.1490.20">
    <property type="entry name" value="ATP-grasp fold, A domain"/>
    <property type="match status" value="1"/>
</dbReference>
<evidence type="ECO:0000256" key="6">
    <source>
        <dbReference type="ARBA" id="ARBA00022741"/>
    </source>
</evidence>
<dbReference type="PROSITE" id="PS50893">
    <property type="entry name" value="ABC_TRANSPORTER_2"/>
    <property type="match status" value="1"/>
</dbReference>
<dbReference type="GO" id="GO:0004518">
    <property type="term" value="F:nuclease activity"/>
    <property type="evidence" value="ECO:0007669"/>
    <property type="project" value="UniProtKB-KW"/>
</dbReference>
<feature type="domain" description="ABC transporter" evidence="18">
    <location>
        <begin position="627"/>
        <end position="961"/>
    </location>
</feature>
<dbReference type="GO" id="GO:0005737">
    <property type="term" value="C:cytoplasm"/>
    <property type="evidence" value="ECO:0007669"/>
    <property type="project" value="UniProtKB-SubCell"/>
</dbReference>
<evidence type="ECO:0000256" key="14">
    <source>
        <dbReference type="ARBA" id="ARBA00023204"/>
    </source>
</evidence>
<dbReference type="InterPro" id="IPR027417">
    <property type="entry name" value="P-loop_NTPase"/>
</dbReference>
<dbReference type="GO" id="GO:0009380">
    <property type="term" value="C:excinuclease repair complex"/>
    <property type="evidence" value="ECO:0007669"/>
    <property type="project" value="InterPro"/>
</dbReference>
<comment type="caution">
    <text evidence="19">The sequence shown here is derived from an EMBL/GenBank/DDBJ whole genome shotgun (WGS) entry which is preliminary data.</text>
</comment>
<keyword evidence="2" id="KW-0472">Membrane</keyword>
<dbReference type="Gene3D" id="3.30.190.20">
    <property type="match status" value="1"/>
</dbReference>
<keyword evidence="9" id="KW-0863">Zinc-finger</keyword>
<dbReference type="Gene3D" id="1.10.8.280">
    <property type="entry name" value="ABC transporter ATPase domain-like"/>
    <property type="match status" value="1"/>
</dbReference>
<protein>
    <recommendedName>
        <fullName evidence="16">UvrABC system protein A</fullName>
    </recommendedName>
    <alternativeName>
        <fullName evidence="17">Excinuclease ABC subunit A</fullName>
    </alternativeName>
</protein>
<evidence type="ECO:0000256" key="15">
    <source>
        <dbReference type="ARBA" id="ARBA00038000"/>
    </source>
</evidence>
<proteinExistence type="inferred from homology"/>
<keyword evidence="3" id="KW-0963">Cytoplasm</keyword>
<evidence type="ECO:0000256" key="13">
    <source>
        <dbReference type="ARBA" id="ARBA00023125"/>
    </source>
</evidence>
<keyword evidence="6" id="KW-0547">Nucleotide-binding</keyword>
<keyword evidence="4" id="KW-0479">Metal-binding</keyword>
<dbReference type="GO" id="GO:0016887">
    <property type="term" value="F:ATP hydrolysis activity"/>
    <property type="evidence" value="ECO:0007669"/>
    <property type="project" value="InterPro"/>
</dbReference>
<evidence type="ECO:0000256" key="7">
    <source>
        <dbReference type="ARBA" id="ARBA00022763"/>
    </source>
</evidence>
<dbReference type="InterPro" id="IPR041102">
    <property type="entry name" value="UvrA_inter"/>
</dbReference>
<dbReference type="Pfam" id="PF17760">
    <property type="entry name" value="UvrA_inter"/>
    <property type="match status" value="1"/>
</dbReference>
<comment type="similarity">
    <text evidence="15">Belongs to the ABC transporter superfamily. UvrA family.</text>
</comment>
<dbReference type="SUPFAM" id="SSF52540">
    <property type="entry name" value="P-loop containing nucleoside triphosphate hydrolases"/>
    <property type="match status" value="4"/>
</dbReference>
<dbReference type="Gene3D" id="3.40.50.300">
    <property type="entry name" value="P-loop containing nucleotide triphosphate hydrolases"/>
    <property type="match status" value="5"/>
</dbReference>
<dbReference type="InterPro" id="IPR013815">
    <property type="entry name" value="ATP_grasp_subdomain_1"/>
</dbReference>
<evidence type="ECO:0000256" key="3">
    <source>
        <dbReference type="ARBA" id="ARBA00022490"/>
    </source>
</evidence>
<evidence type="ECO:0000313" key="20">
    <source>
        <dbReference type="Proteomes" id="UP000214610"/>
    </source>
</evidence>
<dbReference type="SMART" id="SM00382">
    <property type="entry name" value="AAA"/>
    <property type="match status" value="3"/>
</dbReference>
<dbReference type="Gene3D" id="1.20.1580.10">
    <property type="entry name" value="ABC transporter ATPase like domain"/>
    <property type="match status" value="3"/>
</dbReference>
<evidence type="ECO:0000256" key="12">
    <source>
        <dbReference type="ARBA" id="ARBA00022881"/>
    </source>
</evidence>
<name>A0A227KEL6_9BURK</name>
<evidence type="ECO:0000256" key="17">
    <source>
        <dbReference type="ARBA" id="ARBA00042156"/>
    </source>
</evidence>
<evidence type="ECO:0000256" key="4">
    <source>
        <dbReference type="ARBA" id="ARBA00022723"/>
    </source>
</evidence>
<keyword evidence="7" id="KW-0227">DNA damage</keyword>
<evidence type="ECO:0000256" key="10">
    <source>
        <dbReference type="ARBA" id="ARBA00022833"/>
    </source>
</evidence>
<keyword evidence="10" id="KW-0862">Zinc</keyword>
<dbReference type="InterPro" id="IPR004602">
    <property type="entry name" value="UvrA"/>
</dbReference>
<dbReference type="InterPro" id="IPR041552">
    <property type="entry name" value="UvrA_DNA-bd"/>
</dbReference>
<dbReference type="Proteomes" id="UP000214610">
    <property type="component" value="Unassembled WGS sequence"/>
</dbReference>
<dbReference type="NCBIfam" id="TIGR00630">
    <property type="entry name" value="uvra"/>
    <property type="match status" value="1"/>
</dbReference>
<evidence type="ECO:0000256" key="9">
    <source>
        <dbReference type="ARBA" id="ARBA00022771"/>
    </source>
</evidence>
<evidence type="ECO:0000256" key="2">
    <source>
        <dbReference type="ARBA" id="ARBA00022475"/>
    </source>
</evidence>